<keyword evidence="3" id="KW-1185">Reference proteome</keyword>
<protein>
    <submittedName>
        <fullName evidence="2">Ring-cleaving dioxygenase</fullName>
    </submittedName>
</protein>
<keyword evidence="2" id="KW-0560">Oxidoreductase</keyword>
<reference evidence="2 3" key="2">
    <citation type="submission" date="2018-02" db="EMBL/GenBank/DDBJ databases">
        <title>Whole genome sequencing analysis of Streptococcus pluranimalium isolated from cattle infected mastitis in China.</title>
        <authorList>
            <person name="Zhang J.-R."/>
            <person name="Hu G.-Z."/>
        </authorList>
    </citation>
    <scope>NUCLEOTIDE SEQUENCE [LARGE SCALE GENOMIC DNA]</scope>
    <source>
        <strain evidence="2 3">TH11417</strain>
    </source>
</reference>
<reference evidence="2 3" key="1">
    <citation type="submission" date="2017-12" db="EMBL/GenBank/DDBJ databases">
        <authorList>
            <person name="Hurst M.R.H."/>
        </authorList>
    </citation>
    <scope>NUCLEOTIDE SEQUENCE [LARGE SCALE GENOMIC DNA]</scope>
    <source>
        <strain evidence="2 3">TH11417</strain>
    </source>
</reference>
<dbReference type="Pfam" id="PF00903">
    <property type="entry name" value="Glyoxalase"/>
    <property type="match status" value="1"/>
</dbReference>
<dbReference type="InterPro" id="IPR052537">
    <property type="entry name" value="Extradiol_RC_dioxygenase"/>
</dbReference>
<dbReference type="InterPro" id="IPR029068">
    <property type="entry name" value="Glyas_Bleomycin-R_OHBP_Dase"/>
</dbReference>
<gene>
    <name evidence="2" type="ORF">C0J00_05485</name>
</gene>
<dbReference type="InterPro" id="IPR004360">
    <property type="entry name" value="Glyas_Fos-R_dOase_dom"/>
</dbReference>
<dbReference type="KEGG" id="splr:C0J00_05485"/>
<feature type="domain" description="VOC" evidence="1">
    <location>
        <begin position="140"/>
        <end position="257"/>
    </location>
</feature>
<organism evidence="2 3">
    <name type="scientific">Streptococcus pluranimalium</name>
    <dbReference type="NCBI Taxonomy" id="82348"/>
    <lineage>
        <taxon>Bacteria</taxon>
        <taxon>Bacillati</taxon>
        <taxon>Bacillota</taxon>
        <taxon>Bacilli</taxon>
        <taxon>Lactobacillales</taxon>
        <taxon>Streptococcaceae</taxon>
        <taxon>Streptococcus</taxon>
    </lineage>
</organism>
<evidence type="ECO:0000313" key="3">
    <source>
        <dbReference type="Proteomes" id="UP000238956"/>
    </source>
</evidence>
<keyword evidence="2" id="KW-0223">Dioxygenase</keyword>
<proteinExistence type="predicted"/>
<dbReference type="GO" id="GO:0051213">
    <property type="term" value="F:dioxygenase activity"/>
    <property type="evidence" value="ECO:0007669"/>
    <property type="project" value="UniProtKB-KW"/>
</dbReference>
<dbReference type="OrthoDB" id="9785698at2"/>
<dbReference type="InterPro" id="IPR037523">
    <property type="entry name" value="VOC_core"/>
</dbReference>
<dbReference type="PANTHER" id="PTHR36110">
    <property type="entry name" value="RING-CLEAVING DIOXYGENASE MHQE-RELATED"/>
    <property type="match status" value="1"/>
</dbReference>
<evidence type="ECO:0000313" key="2">
    <source>
        <dbReference type="EMBL" id="AUW96595.1"/>
    </source>
</evidence>
<dbReference type="Gene3D" id="3.10.180.10">
    <property type="entry name" value="2,3-Dihydroxybiphenyl 1,2-Dioxygenase, domain 1"/>
    <property type="match status" value="2"/>
</dbReference>
<dbReference type="EMBL" id="CP025536">
    <property type="protein sequence ID" value="AUW96595.1"/>
    <property type="molecule type" value="Genomic_DNA"/>
</dbReference>
<dbReference type="AlphaFoldDB" id="A0A2L0D460"/>
<accession>A0A2L0D460</accession>
<dbReference type="SUPFAM" id="SSF54593">
    <property type="entry name" value="Glyoxalase/Bleomycin resistance protein/Dihydroxybiphenyl dioxygenase"/>
    <property type="match status" value="1"/>
</dbReference>
<name>A0A2L0D460_9STRE</name>
<dbReference type="Proteomes" id="UP000238956">
    <property type="component" value="Chromosome"/>
</dbReference>
<dbReference type="PROSITE" id="PS51819">
    <property type="entry name" value="VOC"/>
    <property type="match status" value="2"/>
</dbReference>
<dbReference type="PANTHER" id="PTHR36110:SF2">
    <property type="entry name" value="RING-CLEAVING DIOXYGENASE MHQE-RELATED"/>
    <property type="match status" value="1"/>
</dbReference>
<evidence type="ECO:0000259" key="1">
    <source>
        <dbReference type="PROSITE" id="PS51819"/>
    </source>
</evidence>
<sequence length="293" mass="33624">MQAIRGIHHISAMVGDLEKVLSFYRKILGLRLVKKTVNFDDKIGYHLYFGSQSALLGPLITFFPQQLQTGHKGSGQVGKIAFRVPINQLDYWENHLKSFGIKTKKGYWFQDKALYFNDFDQLELALIVSAQISNNPEIQAFHGLSIYSSQPQASKEFLGKTMGFLAVSEDEEHFYLKIPGKRYEELLIEQFVSPAGIWGVGTVHHFARSVLDEIEEEAWRKFLIDEGRDVTILRDRKYFKSIYFREPGQVIFEMATEAPGLLVDESKEELGKQLQLPQNTNDIANRLKRSCLE</sequence>
<feature type="domain" description="VOC" evidence="1">
    <location>
        <begin position="6"/>
        <end position="129"/>
    </location>
</feature>